<keyword evidence="3" id="KW-1185">Reference proteome</keyword>
<protein>
    <submittedName>
        <fullName evidence="2">Uncharacterized protein</fullName>
    </submittedName>
</protein>
<dbReference type="Proteomes" id="UP000289437">
    <property type="component" value="Unassembled WGS sequence"/>
</dbReference>
<organism evidence="2 3">
    <name type="scientific">Granulicella sibirica</name>
    <dbReference type="NCBI Taxonomy" id="2479048"/>
    <lineage>
        <taxon>Bacteria</taxon>
        <taxon>Pseudomonadati</taxon>
        <taxon>Acidobacteriota</taxon>
        <taxon>Terriglobia</taxon>
        <taxon>Terriglobales</taxon>
        <taxon>Acidobacteriaceae</taxon>
        <taxon>Granulicella</taxon>
    </lineage>
</organism>
<evidence type="ECO:0000256" key="1">
    <source>
        <dbReference type="SAM" id="MobiDB-lite"/>
    </source>
</evidence>
<dbReference type="EMBL" id="RDSM01000003">
    <property type="protein sequence ID" value="RXH54469.1"/>
    <property type="molecule type" value="Genomic_DNA"/>
</dbReference>
<reference evidence="2 3" key="1">
    <citation type="submission" date="2018-11" db="EMBL/GenBank/DDBJ databases">
        <authorList>
            <person name="Mardanov A.V."/>
            <person name="Ravin N.V."/>
            <person name="Dedysh S.N."/>
        </authorList>
    </citation>
    <scope>NUCLEOTIDE SEQUENCE [LARGE SCALE GENOMIC DNA]</scope>
    <source>
        <strain evidence="2 3">AF10</strain>
    </source>
</reference>
<feature type="compositionally biased region" description="Basic and acidic residues" evidence="1">
    <location>
        <begin position="34"/>
        <end position="53"/>
    </location>
</feature>
<feature type="region of interest" description="Disordered" evidence="1">
    <location>
        <begin position="19"/>
        <end position="63"/>
    </location>
</feature>
<gene>
    <name evidence="2" type="ORF">GRAN_3572</name>
</gene>
<reference evidence="3" key="2">
    <citation type="submission" date="2019-02" db="EMBL/GenBank/DDBJ databases">
        <title>Granulicella sibirica sp. nov., a psychrotolerant acidobacterium isolated from an organic soil layer in forested tundra, West Siberia.</title>
        <authorList>
            <person name="Oshkin I.Y."/>
            <person name="Kulichevskaya I.S."/>
            <person name="Rijpstra W.I.C."/>
            <person name="Sinninghe Damste J.S."/>
            <person name="Rakitin A.L."/>
            <person name="Ravin N.V."/>
            <person name="Dedysh S.N."/>
        </authorList>
    </citation>
    <scope>NUCLEOTIDE SEQUENCE [LARGE SCALE GENOMIC DNA]</scope>
    <source>
        <strain evidence="3">AF10</strain>
    </source>
</reference>
<sequence>MRENITNRPELEEELQAKLTEQHVHPPKSQAPKPDPEVSEKRSPKGMREKVETVEVSTFKPKG</sequence>
<comment type="caution">
    <text evidence="2">The sequence shown here is derived from an EMBL/GenBank/DDBJ whole genome shotgun (WGS) entry which is preliminary data.</text>
</comment>
<dbReference type="AlphaFoldDB" id="A0A4Q0SY97"/>
<name>A0A4Q0SY97_9BACT</name>
<accession>A0A4Q0SY97</accession>
<proteinExistence type="predicted"/>
<dbReference type="OrthoDB" id="9953582at2"/>
<dbReference type="RefSeq" id="WP_128914251.1">
    <property type="nucleotide sequence ID" value="NZ_RDSM01000003.1"/>
</dbReference>
<evidence type="ECO:0000313" key="3">
    <source>
        <dbReference type="Proteomes" id="UP000289437"/>
    </source>
</evidence>
<evidence type="ECO:0000313" key="2">
    <source>
        <dbReference type="EMBL" id="RXH54469.1"/>
    </source>
</evidence>